<proteinExistence type="predicted"/>
<comment type="caution">
    <text evidence="2">The sequence shown here is derived from an EMBL/GenBank/DDBJ whole genome shotgun (WGS) entry which is preliminary data.</text>
</comment>
<evidence type="ECO:0000313" key="2">
    <source>
        <dbReference type="EMBL" id="PDT23888.1"/>
    </source>
</evidence>
<sequence>MTKRLLFLISQLKRLAEVSNAENVTIELEREGSPIRVMPFKPARRLKEKPSREEEAEASLAEWQASRAKSS</sequence>
<name>A0ABX4JUY0_9HYPH</name>
<evidence type="ECO:0000256" key="1">
    <source>
        <dbReference type="SAM" id="MobiDB-lite"/>
    </source>
</evidence>
<dbReference type="EMBL" id="NWSY01000006">
    <property type="protein sequence ID" value="PDT23888.1"/>
    <property type="molecule type" value="Genomic_DNA"/>
</dbReference>
<feature type="region of interest" description="Disordered" evidence="1">
    <location>
        <begin position="42"/>
        <end position="71"/>
    </location>
</feature>
<protein>
    <recommendedName>
        <fullName evidence="4">Prevent-host-death protein</fullName>
    </recommendedName>
</protein>
<accession>A0ABX4JUY0</accession>
<gene>
    <name evidence="2" type="ORF">CO674_10310</name>
</gene>
<reference evidence="2 3" key="1">
    <citation type="submission" date="2017-09" db="EMBL/GenBank/DDBJ databases">
        <title>Comparative genomics of rhizobia isolated from Phaseolus vulgaris in China.</title>
        <authorList>
            <person name="Tong W."/>
        </authorList>
    </citation>
    <scope>NUCLEOTIDE SEQUENCE [LARGE SCALE GENOMIC DNA]</scope>
    <source>
        <strain evidence="2 3">FH14</strain>
    </source>
</reference>
<organism evidence="2 3">
    <name type="scientific">Rhizobium hidalgonense</name>
    <dbReference type="NCBI Taxonomy" id="1538159"/>
    <lineage>
        <taxon>Bacteria</taxon>
        <taxon>Pseudomonadati</taxon>
        <taxon>Pseudomonadota</taxon>
        <taxon>Alphaproteobacteria</taxon>
        <taxon>Hyphomicrobiales</taxon>
        <taxon>Rhizobiaceae</taxon>
        <taxon>Rhizobium/Agrobacterium group</taxon>
        <taxon>Rhizobium</taxon>
    </lineage>
</organism>
<evidence type="ECO:0008006" key="4">
    <source>
        <dbReference type="Google" id="ProtNLM"/>
    </source>
</evidence>
<dbReference type="Proteomes" id="UP000219914">
    <property type="component" value="Unassembled WGS sequence"/>
</dbReference>
<evidence type="ECO:0000313" key="3">
    <source>
        <dbReference type="Proteomes" id="UP000219914"/>
    </source>
</evidence>
<keyword evidence="3" id="KW-1185">Reference proteome</keyword>